<sequence>MQIESQFSIFLSTVATGITLGVLFDCYRVLRGTFRPKVLITWVTDLLYWLIATAIVFIALVLSNWGELRFYVFLGIISGVGLYYRLLSLYVIRLFTGMIKVTKSIIAFVKNMFIVLIIRPISLCIKIVSWPFRWISSKIKAWYQVWYPKPPLDEKK</sequence>
<evidence type="ECO:0000256" key="1">
    <source>
        <dbReference type="SAM" id="Phobius"/>
    </source>
</evidence>
<dbReference type="Pfam" id="PF09578">
    <property type="entry name" value="Spore_YabQ"/>
    <property type="match status" value="1"/>
</dbReference>
<proteinExistence type="predicted"/>
<gene>
    <name evidence="2" type="primary">yabQ</name>
    <name evidence="2" type="ORF">LMF89_16045</name>
</gene>
<feature type="transmembrane region" description="Helical" evidence="1">
    <location>
        <begin position="39"/>
        <end position="62"/>
    </location>
</feature>
<feature type="transmembrane region" description="Helical" evidence="1">
    <location>
        <begin position="6"/>
        <end position="27"/>
    </location>
</feature>
<keyword evidence="3" id="KW-1185">Reference proteome</keyword>
<dbReference type="RefSeq" id="WP_229535943.1">
    <property type="nucleotide sequence ID" value="NZ_JAJHJB010000023.1"/>
</dbReference>
<keyword evidence="1" id="KW-0812">Transmembrane</keyword>
<feature type="transmembrane region" description="Helical" evidence="1">
    <location>
        <begin position="113"/>
        <end position="132"/>
    </location>
</feature>
<dbReference type="Proteomes" id="UP001165492">
    <property type="component" value="Unassembled WGS sequence"/>
</dbReference>
<comment type="caution">
    <text evidence="2">The sequence shown here is derived from an EMBL/GenBank/DDBJ whole genome shotgun (WGS) entry which is preliminary data.</text>
</comment>
<keyword evidence="1" id="KW-0472">Membrane</keyword>
<accession>A0ABS8HWF6</accession>
<organism evidence="2 3">
    <name type="scientific">Pelosinus baikalensis</name>
    <dbReference type="NCBI Taxonomy" id="2892015"/>
    <lineage>
        <taxon>Bacteria</taxon>
        <taxon>Bacillati</taxon>
        <taxon>Bacillota</taxon>
        <taxon>Negativicutes</taxon>
        <taxon>Selenomonadales</taxon>
        <taxon>Sporomusaceae</taxon>
        <taxon>Pelosinus</taxon>
    </lineage>
</organism>
<feature type="transmembrane region" description="Helical" evidence="1">
    <location>
        <begin position="68"/>
        <end position="92"/>
    </location>
</feature>
<protein>
    <submittedName>
        <fullName evidence="2">Spore cortex biosynthesis protein YabQ</fullName>
    </submittedName>
</protein>
<evidence type="ECO:0000313" key="3">
    <source>
        <dbReference type="Proteomes" id="UP001165492"/>
    </source>
</evidence>
<keyword evidence="1" id="KW-1133">Transmembrane helix</keyword>
<dbReference type="NCBIfam" id="TIGR02893">
    <property type="entry name" value="spore_yabQ"/>
    <property type="match status" value="1"/>
</dbReference>
<dbReference type="EMBL" id="JAJHJB010000023">
    <property type="protein sequence ID" value="MCC5466859.1"/>
    <property type="molecule type" value="Genomic_DNA"/>
</dbReference>
<evidence type="ECO:0000313" key="2">
    <source>
        <dbReference type="EMBL" id="MCC5466859.1"/>
    </source>
</evidence>
<reference evidence="2" key="1">
    <citation type="submission" date="2021-11" db="EMBL/GenBank/DDBJ databases">
        <title>Description of a new species Pelosinus isolated from the bottom sediments of Lake Baikal.</title>
        <authorList>
            <person name="Zakharyuk A."/>
        </authorList>
    </citation>
    <scope>NUCLEOTIDE SEQUENCE</scope>
    <source>
        <strain evidence="2">Bkl1</strain>
    </source>
</reference>
<dbReference type="InterPro" id="IPR019074">
    <property type="entry name" value="YabQ"/>
</dbReference>
<name>A0ABS8HWF6_9FIRM</name>